<dbReference type="SUPFAM" id="SSF49854">
    <property type="entry name" value="Spermadhesin, CUB domain"/>
    <property type="match status" value="1"/>
</dbReference>
<organism evidence="2 3">
    <name type="scientific">Croceitalea dokdonensis DOKDO 023</name>
    <dbReference type="NCBI Taxonomy" id="1300341"/>
    <lineage>
        <taxon>Bacteria</taxon>
        <taxon>Pseudomonadati</taxon>
        <taxon>Bacteroidota</taxon>
        <taxon>Flavobacteriia</taxon>
        <taxon>Flavobacteriales</taxon>
        <taxon>Flavobacteriaceae</taxon>
        <taxon>Croceitalea</taxon>
    </lineage>
</organism>
<dbReference type="NCBIfam" id="TIGR04131">
    <property type="entry name" value="Bac_Flav_CTERM"/>
    <property type="match status" value="1"/>
</dbReference>
<dbReference type="AlphaFoldDB" id="A0A0P7AYV4"/>
<keyword evidence="1" id="KW-0472">Membrane</keyword>
<keyword evidence="3" id="KW-1185">Reference proteome</keyword>
<dbReference type="Gene3D" id="2.60.120.290">
    <property type="entry name" value="Spermadhesin, CUB domain"/>
    <property type="match status" value="1"/>
</dbReference>
<proteinExistence type="predicted"/>
<keyword evidence="1" id="KW-1133">Transmembrane helix</keyword>
<dbReference type="PATRIC" id="fig|1300341.3.peg.282"/>
<dbReference type="InterPro" id="IPR026341">
    <property type="entry name" value="T9SS_type_B"/>
</dbReference>
<evidence type="ECO:0008006" key="4">
    <source>
        <dbReference type="Google" id="ProtNLM"/>
    </source>
</evidence>
<dbReference type="Pfam" id="PF13585">
    <property type="entry name" value="CHU_C"/>
    <property type="match status" value="1"/>
</dbReference>
<reference evidence="2 3" key="1">
    <citation type="submission" date="2015-09" db="EMBL/GenBank/DDBJ databases">
        <title>Genome sequence of the marine flavobacterium Croceitalea dokdonensis DOKDO 023 that contains proton- and sodium-pumping rhodopsins.</title>
        <authorList>
            <person name="Kwon S.-K."/>
            <person name="Lee H.K."/>
            <person name="Kwak M.-J."/>
            <person name="Kim J.F."/>
        </authorList>
    </citation>
    <scope>NUCLEOTIDE SEQUENCE [LARGE SCALE GENOMIC DNA]</scope>
    <source>
        <strain evidence="2 3">DOKDO 023</strain>
    </source>
</reference>
<dbReference type="InterPro" id="IPR035914">
    <property type="entry name" value="Sperma_CUB_dom_sf"/>
</dbReference>
<dbReference type="Proteomes" id="UP000050280">
    <property type="component" value="Unassembled WGS sequence"/>
</dbReference>
<sequence>MNKELKMRIDNVMGTKNTIAFHLVVPNLFFFLFISLKIHGQSTDIIMPRYNNSPGFELTVTTCEANFYDSGGSSENYRYGNNAIITICPENPNERINIDFTNYDLQASHVLQIYDGLDTTASTLGSISNALSGTAFFRASYGNATGCLTLTFITSSTFAEPNDDTSYSGWRALVFCTPPIIDIGNPEDLVLNDDISGDGTELFNLQRNTNTILNTQNPEDFTVTYHLSLIQAESGINPLDLLFGNTSNPQTIYARLENRHTGEFATTSFRLVLNEIPSLPPIQTIYVCDTDLDGTIVANLDETEPLILEDNANLAVTFFADMDNVLENENPLTDNQIQFAQTENTIYYRLTDVQTGAFAVGSQQFNLISPPLNRGFNDIEVCRDLNAEAVIDLAALSQNEITDIDSFAISYHESLIDAENEDNKLPPIFIFDKEITVYVRINGFESCVFIKSFQLKPTSIIKSGMVESYTICQFKDGSNTGPVVINSGLNANDFDFQWFLEDTPLDGETSPMLSVLEPGTYKLAITNSLSGCGYTLETSVRLAEVPDNVELKIEAKPFSNSNKITATVNGDGPYTYELSGLESNTTGVFFNVPAGPHSITAINSNGCSSVTERLFIIGYPKFFTPNQDFHNDNWNIQINPGINIQSLRIFNRYGRLMAELKGDSVAVGWDGLTNGTPMPADTYWFQVDFTYNQENYTNSGYFALMR</sequence>
<keyword evidence="1" id="KW-0812">Transmembrane</keyword>
<feature type="transmembrane region" description="Helical" evidence="1">
    <location>
        <begin position="20"/>
        <end position="38"/>
    </location>
</feature>
<protein>
    <recommendedName>
        <fullName evidence="4">CUB domain-containing protein</fullName>
    </recommendedName>
</protein>
<dbReference type="STRING" id="1300341.I595_281"/>
<evidence type="ECO:0000313" key="2">
    <source>
        <dbReference type="EMBL" id="KPM33378.1"/>
    </source>
</evidence>
<gene>
    <name evidence="2" type="ORF">I595_281</name>
</gene>
<name>A0A0P7AYV4_9FLAO</name>
<dbReference type="OrthoDB" id="9765926at2"/>
<evidence type="ECO:0000313" key="3">
    <source>
        <dbReference type="Proteomes" id="UP000050280"/>
    </source>
</evidence>
<comment type="caution">
    <text evidence="2">The sequence shown here is derived from an EMBL/GenBank/DDBJ whole genome shotgun (WGS) entry which is preliminary data.</text>
</comment>
<evidence type="ECO:0000256" key="1">
    <source>
        <dbReference type="SAM" id="Phobius"/>
    </source>
</evidence>
<dbReference type="EMBL" id="LDJX01000001">
    <property type="protein sequence ID" value="KPM33378.1"/>
    <property type="molecule type" value="Genomic_DNA"/>
</dbReference>
<accession>A0A0P7AYV4</accession>